<feature type="transmembrane region" description="Helical" evidence="8">
    <location>
        <begin position="362"/>
        <end position="383"/>
    </location>
</feature>
<feature type="region of interest" description="Disordered" evidence="7">
    <location>
        <begin position="485"/>
        <end position="632"/>
    </location>
</feature>
<dbReference type="InterPro" id="IPR044770">
    <property type="entry name" value="MFS_spinster-like"/>
</dbReference>
<feature type="compositionally biased region" description="Low complexity" evidence="7">
    <location>
        <begin position="210"/>
        <end position="222"/>
    </location>
</feature>
<feature type="region of interest" description="Disordered" evidence="7">
    <location>
        <begin position="728"/>
        <end position="829"/>
    </location>
</feature>
<dbReference type="InterPro" id="IPR011701">
    <property type="entry name" value="MFS"/>
</dbReference>
<dbReference type="PANTHER" id="PTHR23505:SF9">
    <property type="entry name" value="PROTEIN, PUTATIVE-RELATED"/>
    <property type="match status" value="1"/>
</dbReference>
<feature type="transmembrane region" description="Helical" evidence="8">
    <location>
        <begin position="336"/>
        <end position="356"/>
    </location>
</feature>
<dbReference type="EMBL" id="NWUJ01000010">
    <property type="protein sequence ID" value="PFH32708.1"/>
    <property type="molecule type" value="Genomic_DNA"/>
</dbReference>
<comment type="caution">
    <text evidence="9">The sequence shown here is derived from an EMBL/GenBank/DDBJ whole genome shotgun (WGS) entry which is preliminary data.</text>
</comment>
<evidence type="ECO:0000256" key="5">
    <source>
        <dbReference type="ARBA" id="ARBA00023136"/>
    </source>
</evidence>
<dbReference type="GO" id="GO:0022857">
    <property type="term" value="F:transmembrane transporter activity"/>
    <property type="evidence" value="ECO:0007669"/>
    <property type="project" value="InterPro"/>
</dbReference>
<evidence type="ECO:0000256" key="3">
    <source>
        <dbReference type="ARBA" id="ARBA00022692"/>
    </source>
</evidence>
<feature type="compositionally biased region" description="Low complexity" evidence="7">
    <location>
        <begin position="820"/>
        <end position="829"/>
    </location>
</feature>
<feature type="compositionally biased region" description="Basic and acidic residues" evidence="7">
    <location>
        <begin position="172"/>
        <end position="206"/>
    </location>
</feature>
<dbReference type="VEuPathDB" id="ToxoDB:BESB_013200"/>
<dbReference type="GeneID" id="40306382"/>
<evidence type="ECO:0000256" key="4">
    <source>
        <dbReference type="ARBA" id="ARBA00022989"/>
    </source>
</evidence>
<evidence type="ECO:0000256" key="1">
    <source>
        <dbReference type="ARBA" id="ARBA00004141"/>
    </source>
</evidence>
<feature type="compositionally biased region" description="Low complexity" evidence="7">
    <location>
        <begin position="755"/>
        <end position="766"/>
    </location>
</feature>
<gene>
    <name evidence="9" type="ORF">BESB_013200</name>
</gene>
<comment type="subcellular location">
    <subcellularLocation>
        <location evidence="1">Membrane</location>
        <topology evidence="1">Multi-pass membrane protein</topology>
    </subcellularLocation>
</comment>
<dbReference type="Pfam" id="PF07690">
    <property type="entry name" value="MFS_1"/>
    <property type="match status" value="1"/>
</dbReference>
<dbReference type="PANTHER" id="PTHR23505">
    <property type="entry name" value="SPINSTER"/>
    <property type="match status" value="1"/>
</dbReference>
<dbReference type="Gene3D" id="1.20.1250.20">
    <property type="entry name" value="MFS general substrate transporter like domains"/>
    <property type="match status" value="2"/>
</dbReference>
<feature type="region of interest" description="Disordered" evidence="7">
    <location>
        <begin position="123"/>
        <end position="244"/>
    </location>
</feature>
<dbReference type="Proteomes" id="UP000224006">
    <property type="component" value="Chromosome IX"/>
</dbReference>
<name>A0A2A9M2I2_BESBE</name>
<keyword evidence="2" id="KW-0813">Transport</keyword>
<evidence type="ECO:0000256" key="7">
    <source>
        <dbReference type="SAM" id="MobiDB-lite"/>
    </source>
</evidence>
<dbReference type="RefSeq" id="XP_029216717.1">
    <property type="nucleotide sequence ID" value="XM_029360050.1"/>
</dbReference>
<feature type="transmembrane region" description="Helical" evidence="8">
    <location>
        <begin position="1180"/>
        <end position="1199"/>
    </location>
</feature>
<feature type="transmembrane region" description="Helical" evidence="8">
    <location>
        <begin position="1108"/>
        <end position="1131"/>
    </location>
</feature>
<dbReference type="OrthoDB" id="331466at2759"/>
<evidence type="ECO:0000256" key="8">
    <source>
        <dbReference type="SAM" id="Phobius"/>
    </source>
</evidence>
<dbReference type="KEGG" id="bbes:BESB_013200"/>
<keyword evidence="4 8" id="KW-1133">Transmembrane helix</keyword>
<evidence type="ECO:0000313" key="9">
    <source>
        <dbReference type="EMBL" id="PFH32708.1"/>
    </source>
</evidence>
<feature type="transmembrane region" description="Helical" evidence="8">
    <location>
        <begin position="395"/>
        <end position="417"/>
    </location>
</feature>
<sequence>MIATQAHPDFPPQQRITIVHAPGSCAPADASAGSLAAAADPRACGAKAPARKTSGKNAKRAVVLFSEARDGCLVGGVWTEKETRLSDCEKPRGELSAGDGSGVFSLAPTAADYSYDMTRGSSGVDGQAGGGTAGRRCRSTNSGTGYELFDEGRPRARELPSLRCFSGPCSSERIERRTDGPSGREEPSRTEDRSGGGRRQGAERGKTGMRAVGSRQQQSSGAAAGGGRSNVGGARESAVELQKREADGGMSLEMREALQQQRRNEVKIMCVFCLMFALEVFVNFDSGVVPAILLTLQEHFHMDGAAAGLLGSLPYIGLVASSPFVGRGLTTFSPKWFCLITMVVNLLATGLLGLAYYKWMLFLSRLLIGLSQSGFSIYAPVWVDQFAPAEKLTLWMGLAQGGVVVGTMLGCVIAGSFDTAARNGVQSISWRYALLIQAIALFILLAIWLCVPQRFVDINMAQSLGDTPHDAAYADAAGAALLEEAEEGDGVGKRQGSAETMASASGVDSSPVHLASSPRFPREDTEGESERSPSVSGPEARRAGRAREAPEAARDEEESQAEAAGVESAGGKRYSGSRSRRLSALQMTMVPLPARRATADDEEAGRGGDAAAAGGGGAAQTGGAPRGAKVPRRVRSSECSSCESIPQFRKDLISNLLPLDFIATSPTFTRRASQTNPGPAPGSVNAARAAISSAATAGGSDAAVPRPTGDVPVTLLDLSDIQQASTGADYLVSGSPESARELTTLSRLGPPPSSSPEAAAAAAAALEEGRELLPGEGATRRRSRNASSSAQRVSFSHPMLRGDHRSCASVPEMGLGQPHGPRGARAGPGASLSLAQISARHPLVGGGLRASSISGAAEPAGGNLNRAGSTVSEVQYQMTFLTPHSTTLAFEAFNWAAGTADPLLLVRTDGRPQGAAEGGTGEVGGVAGGPSVFVPSLAHRRRSTASSSVSEHVQAARLPGGAGSLRERPAVGRPTTEAPGAATTLESEEAGGGVRGGRTERSSSSAAPVASLVGRRRRTGSDAEDRAREGAADLEGASSQAGGDADDGDWVASTRRRSTSSSTGQRRLTALATGGAALEPEPHVEALSTAPRTFGVWQSIQMLFESPIYVCVTVALCALFFEVTAIQFWSITYFQQELKVPGAQVLLAFNVTAATAPIVGVLAGGWFIDYLGGYKNEKGMLRTLLILGSWAVICLIFGLCASWVANFVAIICFIWGILFFGGGILPAATGIVIASVPLEVRAFGSGFCMMIYNVFGYVLGTLVPGAIIQAAGLTWGMRVVFLWSIFGVGGLLAASIVAWRLRIKPAYVSYRDEARVNSEVEIQEVRREE</sequence>
<feature type="transmembrane region" description="Helical" evidence="8">
    <location>
        <begin position="1205"/>
        <end position="1238"/>
    </location>
</feature>
<dbReference type="STRING" id="94643.A0A2A9M2I2"/>
<protein>
    <submittedName>
        <fullName evidence="9">Transporter, major facilitator family protein</fullName>
    </submittedName>
</protein>
<evidence type="ECO:0000313" key="10">
    <source>
        <dbReference type="Proteomes" id="UP000224006"/>
    </source>
</evidence>
<reference evidence="9 10" key="1">
    <citation type="submission" date="2017-09" db="EMBL/GenBank/DDBJ databases">
        <title>Genome sequencing of Besnoitia besnoiti strain Bb-Ger1.</title>
        <authorList>
            <person name="Schares G."/>
            <person name="Venepally P."/>
            <person name="Lorenzi H.A."/>
        </authorList>
    </citation>
    <scope>NUCLEOTIDE SEQUENCE [LARGE SCALE GENOMIC DNA]</scope>
    <source>
        <strain evidence="9 10">Bb-Ger1</strain>
    </source>
</reference>
<feature type="compositionally biased region" description="Basic and acidic residues" evidence="7">
    <location>
        <begin position="1019"/>
        <end position="1031"/>
    </location>
</feature>
<dbReference type="InterPro" id="IPR036259">
    <property type="entry name" value="MFS_trans_sf"/>
</dbReference>
<feature type="transmembrane region" description="Helical" evidence="8">
    <location>
        <begin position="1250"/>
        <end position="1275"/>
    </location>
</feature>
<feature type="compositionally biased region" description="Basic and acidic residues" evidence="7">
    <location>
        <begin position="539"/>
        <end position="553"/>
    </location>
</feature>
<organism evidence="9 10">
    <name type="scientific">Besnoitia besnoiti</name>
    <name type="common">Apicomplexan protozoan</name>
    <dbReference type="NCBI Taxonomy" id="94643"/>
    <lineage>
        <taxon>Eukaryota</taxon>
        <taxon>Sar</taxon>
        <taxon>Alveolata</taxon>
        <taxon>Apicomplexa</taxon>
        <taxon>Conoidasida</taxon>
        <taxon>Coccidia</taxon>
        <taxon>Eucoccidiorida</taxon>
        <taxon>Eimeriorina</taxon>
        <taxon>Sarcocystidae</taxon>
        <taxon>Besnoitia</taxon>
    </lineage>
</organism>
<dbReference type="SUPFAM" id="SSF103473">
    <property type="entry name" value="MFS general substrate transporter"/>
    <property type="match status" value="2"/>
</dbReference>
<feature type="compositionally biased region" description="Basic and acidic residues" evidence="7">
    <location>
        <begin position="520"/>
        <end position="531"/>
    </location>
</feature>
<keyword evidence="3 8" id="KW-0812">Transmembrane</keyword>
<feature type="compositionally biased region" description="Polar residues" evidence="7">
    <location>
        <begin position="497"/>
        <end position="508"/>
    </location>
</feature>
<dbReference type="GO" id="GO:0016020">
    <property type="term" value="C:membrane"/>
    <property type="evidence" value="ECO:0007669"/>
    <property type="project" value="UniProtKB-SubCell"/>
</dbReference>
<evidence type="ECO:0000256" key="6">
    <source>
        <dbReference type="ARBA" id="ARBA00024338"/>
    </source>
</evidence>
<feature type="transmembrane region" description="Helical" evidence="8">
    <location>
        <begin position="266"/>
        <end position="284"/>
    </location>
</feature>
<accession>A0A2A9M2I2</accession>
<evidence type="ECO:0000256" key="2">
    <source>
        <dbReference type="ARBA" id="ARBA00022448"/>
    </source>
</evidence>
<feature type="transmembrane region" description="Helical" evidence="8">
    <location>
        <begin position="429"/>
        <end position="451"/>
    </location>
</feature>
<comment type="similarity">
    <text evidence="6">Belongs to the major facilitator superfamily. Spinster (TC 2.A.1.49) family.</text>
</comment>
<keyword evidence="5 8" id="KW-0472">Membrane</keyword>
<feature type="transmembrane region" description="Helical" evidence="8">
    <location>
        <begin position="1143"/>
        <end position="1168"/>
    </location>
</feature>
<feature type="compositionally biased region" description="Low complexity" evidence="7">
    <location>
        <begin position="1002"/>
        <end position="1011"/>
    </location>
</feature>
<keyword evidence="10" id="KW-1185">Reference proteome</keyword>
<feature type="compositionally biased region" description="Basic and acidic residues" evidence="7">
    <location>
        <begin position="150"/>
        <end position="160"/>
    </location>
</feature>
<feature type="compositionally biased region" description="Low complexity" evidence="7">
    <location>
        <begin position="785"/>
        <end position="794"/>
    </location>
</feature>
<dbReference type="CDD" id="cd06174">
    <property type="entry name" value="MFS"/>
    <property type="match status" value="1"/>
</dbReference>
<feature type="region of interest" description="Disordered" evidence="7">
    <location>
        <begin position="939"/>
        <end position="1066"/>
    </location>
</feature>
<proteinExistence type="inferred from homology"/>
<feature type="transmembrane region" description="Helical" evidence="8">
    <location>
        <begin position="1281"/>
        <end position="1301"/>
    </location>
</feature>